<name>A0A3B0XMS5_9ZZZZ</name>
<dbReference type="AlphaFoldDB" id="A0A3B0XMS5"/>
<accession>A0A3B0XMS5</accession>
<dbReference type="PANTHER" id="PTHR34322">
    <property type="entry name" value="TRANSPOSASE, Y1_TNP DOMAIN-CONTAINING"/>
    <property type="match status" value="1"/>
</dbReference>
<organism evidence="1">
    <name type="scientific">hydrothermal vent metagenome</name>
    <dbReference type="NCBI Taxonomy" id="652676"/>
    <lineage>
        <taxon>unclassified sequences</taxon>
        <taxon>metagenomes</taxon>
        <taxon>ecological metagenomes</taxon>
    </lineage>
</organism>
<dbReference type="EMBL" id="UOFH01000288">
    <property type="protein sequence ID" value="VAW64452.1"/>
    <property type="molecule type" value="Genomic_DNA"/>
</dbReference>
<evidence type="ECO:0000313" key="1">
    <source>
        <dbReference type="EMBL" id="VAW64452.1"/>
    </source>
</evidence>
<gene>
    <name evidence="1" type="ORF">MNBD_GAMMA08-2853</name>
</gene>
<protein>
    <submittedName>
        <fullName evidence="1">Uncharacterized protein</fullName>
    </submittedName>
</protein>
<reference evidence="1" key="1">
    <citation type="submission" date="2018-06" db="EMBL/GenBank/DDBJ databases">
        <authorList>
            <person name="Zhirakovskaya E."/>
        </authorList>
    </citation>
    <scope>NUCLEOTIDE SEQUENCE</scope>
</reference>
<proteinExistence type="predicted"/>
<dbReference type="PANTHER" id="PTHR34322:SF2">
    <property type="entry name" value="TRANSPOSASE IS200-LIKE DOMAIN-CONTAINING PROTEIN"/>
    <property type="match status" value="1"/>
</dbReference>
<sequence length="145" mass="16415">MKPPWQSICIWVDLNPVRSRMTETPETSDHTSVKKRIQAALNIKQSDYQKLQPEGLYPFVGKPRIDMPDGLPFKLSEYIELVDLTGRQLREGGTRSFASCNHDHWYNTSASMHVHAPLHPATATTGTTLVHPCTSTLLCILQPRY</sequence>